<dbReference type="InterPro" id="IPR002925">
    <property type="entry name" value="Dienelactn_hydro"/>
</dbReference>
<gene>
    <name evidence="2" type="ORF">MUB46_11675</name>
</gene>
<evidence type="ECO:0000259" key="1">
    <source>
        <dbReference type="Pfam" id="PF01738"/>
    </source>
</evidence>
<accession>A0AAW5R0Y0</accession>
<comment type="caution">
    <text evidence="2">The sequence shown here is derived from an EMBL/GenBank/DDBJ whole genome shotgun (WGS) entry which is preliminary data.</text>
</comment>
<dbReference type="PROSITE" id="PS51318">
    <property type="entry name" value="TAT"/>
    <property type="match status" value="1"/>
</dbReference>
<dbReference type="SUPFAM" id="SSF53474">
    <property type="entry name" value="alpha/beta-Hydrolases"/>
    <property type="match status" value="1"/>
</dbReference>
<keyword evidence="2" id="KW-0378">Hydrolase</keyword>
<sequence>MSEDWTTPANTSPITQAMIAAYDEYTHLTVDRRGFMEKLTKLAGSSAAAAAIAPMLAANSAKAAIIAADDARLTTQTVTFETAAGQASGYLAMPADKTGPLPGIVVVHENRGQNEHIRDVARRAALAGFVALAPDFLSTSGGTPSDEDQARSMISGLTGTTAVDIGLGAIRYLAGSSETNGKVGAVGFCWGGAIVNQLAVNAPDLAAAVAYYGQVPDAADVPRIKARLLLHYAGLDDRINAGIPDFKAALDAAGVAYAMYTYEGVNHAFNNDTSAARYDEAAATLSWQRTIDFFKETLG</sequence>
<dbReference type="AlphaFoldDB" id="A0AAW5R0Y0"/>
<proteinExistence type="predicted"/>
<keyword evidence="3" id="KW-1185">Reference proteome</keyword>
<dbReference type="EMBL" id="JALIDZ010000005">
    <property type="protein sequence ID" value="MCT8972518.1"/>
    <property type="molecule type" value="Genomic_DNA"/>
</dbReference>
<reference evidence="2 3" key="1">
    <citation type="submission" date="2022-04" db="EMBL/GenBank/DDBJ databases">
        <authorList>
            <person name="Ye Y.-Q."/>
            <person name="Du Z.-J."/>
        </authorList>
    </citation>
    <scope>NUCLEOTIDE SEQUENCE [LARGE SCALE GENOMIC DNA]</scope>
    <source>
        <strain evidence="2 3">A6E488</strain>
    </source>
</reference>
<dbReference type="InterPro" id="IPR051049">
    <property type="entry name" value="Dienelactone_hydrolase-like"/>
</dbReference>
<dbReference type="GO" id="GO:0016787">
    <property type="term" value="F:hydrolase activity"/>
    <property type="evidence" value="ECO:0007669"/>
    <property type="project" value="UniProtKB-KW"/>
</dbReference>
<dbReference type="Gene3D" id="3.40.50.1820">
    <property type="entry name" value="alpha/beta hydrolase"/>
    <property type="match status" value="1"/>
</dbReference>
<protein>
    <submittedName>
        <fullName evidence="2">Dienelactone hydrolase family protein</fullName>
    </submittedName>
</protein>
<organism evidence="2 3">
    <name type="scientific">Microbaculum marinisediminis</name>
    <dbReference type="NCBI Taxonomy" id="2931392"/>
    <lineage>
        <taxon>Bacteria</taxon>
        <taxon>Pseudomonadati</taxon>
        <taxon>Pseudomonadota</taxon>
        <taxon>Alphaproteobacteria</taxon>
        <taxon>Hyphomicrobiales</taxon>
        <taxon>Tepidamorphaceae</taxon>
        <taxon>Microbaculum</taxon>
    </lineage>
</organism>
<name>A0AAW5R0Y0_9HYPH</name>
<dbReference type="PANTHER" id="PTHR46623">
    <property type="entry name" value="CARBOXYMETHYLENEBUTENOLIDASE-RELATED"/>
    <property type="match status" value="1"/>
</dbReference>
<dbReference type="RefSeq" id="WP_261616101.1">
    <property type="nucleotide sequence ID" value="NZ_JALIDZ010000005.1"/>
</dbReference>
<evidence type="ECO:0000313" key="2">
    <source>
        <dbReference type="EMBL" id="MCT8972518.1"/>
    </source>
</evidence>
<dbReference type="Proteomes" id="UP001320898">
    <property type="component" value="Unassembled WGS sequence"/>
</dbReference>
<evidence type="ECO:0000313" key="3">
    <source>
        <dbReference type="Proteomes" id="UP001320898"/>
    </source>
</evidence>
<dbReference type="InterPro" id="IPR029058">
    <property type="entry name" value="AB_hydrolase_fold"/>
</dbReference>
<dbReference type="InterPro" id="IPR006311">
    <property type="entry name" value="TAT_signal"/>
</dbReference>
<dbReference type="Pfam" id="PF01738">
    <property type="entry name" value="DLH"/>
    <property type="match status" value="1"/>
</dbReference>
<feature type="domain" description="Dienelactone hydrolase" evidence="1">
    <location>
        <begin position="89"/>
        <end position="297"/>
    </location>
</feature>
<dbReference type="PANTHER" id="PTHR46623:SF6">
    <property type="entry name" value="ALPHA_BETA-HYDROLASES SUPERFAMILY PROTEIN"/>
    <property type="match status" value="1"/>
</dbReference>